<accession>A0AB39CCT5</accession>
<organism evidence="2">
    <name type="scientific">Pseudomonas phage RVTF4</name>
    <dbReference type="NCBI Taxonomy" id="3236931"/>
    <lineage>
        <taxon>Viruses</taxon>
    </lineage>
</organism>
<sequence>MNEQLLSSIPRGEEEDDHLLPFPEGTPFKGVVRSKDFINGLALAQQIGLTKGTPINHNSGWLHYTEPNGYNIFIAKKALRNNISWQEIAAAQEGKEITIGGKTFTVQFISGMRRPNGGVGVADGGGQWDRYLYNVYGGELMNALPATREVWGSYTETMLGLTPKGIATPVAGSYTYVKETVAQNATSHATRGHLQPTNANQPNIMGVWWGDVTHNSFHYGWRPMLVEKGTTPPEPITPFKGEIAQSDFITTQALRTLCGQVGGSVFSTEPWLKIVENGVTYYTPKKALVNGPVREELNRDGLVDGTKVVEIRGKLYKVRLMTGRTAAVSQTTGGEYLRWIRALTDGTWANYTGTELQLGGGEGMPASFIHVAEEDPRNRWALCGYPGLLGAWYQPPGQAQNALYGWRPVLEEVEGLID</sequence>
<proteinExistence type="predicted"/>
<evidence type="ECO:0000256" key="1">
    <source>
        <dbReference type="SAM" id="MobiDB-lite"/>
    </source>
</evidence>
<evidence type="ECO:0000313" key="2">
    <source>
        <dbReference type="EMBL" id="XDJ14726.1"/>
    </source>
</evidence>
<name>A0AB39CCT5_9VIRU</name>
<feature type="region of interest" description="Disordered" evidence="1">
    <location>
        <begin position="1"/>
        <end position="22"/>
    </location>
</feature>
<reference evidence="2" key="1">
    <citation type="submission" date="2024-07" db="EMBL/GenBank/DDBJ databases">
        <authorList>
            <person name="Bringhurst R.M."/>
            <person name="Homer T.E."/>
        </authorList>
    </citation>
    <scope>NUCLEOTIDE SEQUENCE</scope>
</reference>
<protein>
    <submittedName>
        <fullName evidence="2">Virion structural protein</fullName>
    </submittedName>
</protein>
<dbReference type="EMBL" id="PQ015378">
    <property type="protein sequence ID" value="XDJ14726.1"/>
    <property type="molecule type" value="Genomic_DNA"/>
</dbReference>